<evidence type="ECO:0000313" key="3">
    <source>
        <dbReference type="Proteomes" id="UP001500449"/>
    </source>
</evidence>
<organism evidence="2 3">
    <name type="scientific">Pseudonocardia ailaonensis</name>
    <dbReference type="NCBI Taxonomy" id="367279"/>
    <lineage>
        <taxon>Bacteria</taxon>
        <taxon>Bacillati</taxon>
        <taxon>Actinomycetota</taxon>
        <taxon>Actinomycetes</taxon>
        <taxon>Pseudonocardiales</taxon>
        <taxon>Pseudonocardiaceae</taxon>
        <taxon>Pseudonocardia</taxon>
    </lineage>
</organism>
<keyword evidence="1" id="KW-1133">Transmembrane helix</keyword>
<dbReference type="RefSeq" id="WP_344413061.1">
    <property type="nucleotide sequence ID" value="NZ_BAAAQK010000003.1"/>
</dbReference>
<dbReference type="Proteomes" id="UP001500449">
    <property type="component" value="Unassembled WGS sequence"/>
</dbReference>
<accession>A0ABN2MR21</accession>
<evidence type="ECO:0000256" key="1">
    <source>
        <dbReference type="SAM" id="Phobius"/>
    </source>
</evidence>
<name>A0ABN2MR21_9PSEU</name>
<feature type="transmembrane region" description="Helical" evidence="1">
    <location>
        <begin position="6"/>
        <end position="31"/>
    </location>
</feature>
<dbReference type="EMBL" id="BAAAQK010000003">
    <property type="protein sequence ID" value="GAA1834783.1"/>
    <property type="molecule type" value="Genomic_DNA"/>
</dbReference>
<protein>
    <submittedName>
        <fullName evidence="2">Uncharacterized protein</fullName>
    </submittedName>
</protein>
<keyword evidence="1" id="KW-0812">Transmembrane</keyword>
<sequence>MTVAWGSLGVVALVSLVAGVALIVLVSFALVGLSARARPGEVGGAGTGAAGTRVAGARGMSPAAGTAVAVVCLLAAALIVGYGLWVLIA</sequence>
<keyword evidence="3" id="KW-1185">Reference proteome</keyword>
<proteinExistence type="predicted"/>
<keyword evidence="1" id="KW-0472">Membrane</keyword>
<gene>
    <name evidence="2" type="ORF">GCM10009836_11380</name>
</gene>
<comment type="caution">
    <text evidence="2">The sequence shown here is derived from an EMBL/GenBank/DDBJ whole genome shotgun (WGS) entry which is preliminary data.</text>
</comment>
<reference evidence="2 3" key="1">
    <citation type="journal article" date="2019" name="Int. J. Syst. Evol. Microbiol.">
        <title>The Global Catalogue of Microorganisms (GCM) 10K type strain sequencing project: providing services to taxonomists for standard genome sequencing and annotation.</title>
        <authorList>
            <consortium name="The Broad Institute Genomics Platform"/>
            <consortium name="The Broad Institute Genome Sequencing Center for Infectious Disease"/>
            <person name="Wu L."/>
            <person name="Ma J."/>
        </authorList>
    </citation>
    <scope>NUCLEOTIDE SEQUENCE [LARGE SCALE GENOMIC DNA]</scope>
    <source>
        <strain evidence="2 3">JCM 16009</strain>
    </source>
</reference>
<evidence type="ECO:0000313" key="2">
    <source>
        <dbReference type="EMBL" id="GAA1834783.1"/>
    </source>
</evidence>
<feature type="transmembrane region" description="Helical" evidence="1">
    <location>
        <begin position="63"/>
        <end position="88"/>
    </location>
</feature>